<dbReference type="InterPro" id="IPR016162">
    <property type="entry name" value="Ald_DH_N"/>
</dbReference>
<gene>
    <name evidence="8" type="primary">ALTA10</name>
    <name evidence="8" type="ORF">LSUE1_G001606</name>
</gene>
<evidence type="ECO:0000256" key="4">
    <source>
        <dbReference type="ARBA" id="ARBA00049194"/>
    </source>
</evidence>
<dbReference type="Proteomes" id="UP000469558">
    <property type="component" value="Unassembled WGS sequence"/>
</dbReference>
<dbReference type="EC" id="1.2.1.3" evidence="3"/>
<dbReference type="GO" id="GO:0004029">
    <property type="term" value="F:aldehyde dehydrogenase (NAD+) activity"/>
    <property type="evidence" value="ECO:0007669"/>
    <property type="project" value="UniProtKB-EC"/>
</dbReference>
<evidence type="ECO:0000256" key="2">
    <source>
        <dbReference type="ARBA" id="ARBA00023002"/>
    </source>
</evidence>
<comment type="similarity">
    <text evidence="1 6">Belongs to the aldehyde dehydrogenase family.</text>
</comment>
<dbReference type="OrthoDB" id="310895at2759"/>
<evidence type="ECO:0000256" key="6">
    <source>
        <dbReference type="RuleBase" id="RU003345"/>
    </source>
</evidence>
<dbReference type="EMBL" id="QGMK01000277">
    <property type="protein sequence ID" value="TVY82777.1"/>
    <property type="molecule type" value="Genomic_DNA"/>
</dbReference>
<dbReference type="PANTHER" id="PTHR11699">
    <property type="entry name" value="ALDEHYDE DEHYDROGENASE-RELATED"/>
    <property type="match status" value="1"/>
</dbReference>
<protein>
    <recommendedName>
        <fullName evidence="3">aldehyde dehydrogenase (NAD(+))</fullName>
        <ecNumber evidence="3">1.2.1.3</ecNumber>
    </recommendedName>
</protein>
<dbReference type="AlphaFoldDB" id="A0A8T9CE16"/>
<dbReference type="InterPro" id="IPR029510">
    <property type="entry name" value="Ald_DH_CS_GLU"/>
</dbReference>
<dbReference type="InterPro" id="IPR015590">
    <property type="entry name" value="Aldehyde_DH_dom"/>
</dbReference>
<name>A0A8T9CE16_9HELO</name>
<organism evidence="8 9">
    <name type="scientific">Lachnellula suecica</name>
    <dbReference type="NCBI Taxonomy" id="602035"/>
    <lineage>
        <taxon>Eukaryota</taxon>
        <taxon>Fungi</taxon>
        <taxon>Dikarya</taxon>
        <taxon>Ascomycota</taxon>
        <taxon>Pezizomycotina</taxon>
        <taxon>Leotiomycetes</taxon>
        <taxon>Helotiales</taxon>
        <taxon>Lachnaceae</taxon>
        <taxon>Lachnellula</taxon>
    </lineage>
</organism>
<comment type="caution">
    <text evidence="8">The sequence shown here is derived from an EMBL/GenBank/DDBJ whole genome shotgun (WGS) entry which is preliminary data.</text>
</comment>
<dbReference type="Pfam" id="PF00171">
    <property type="entry name" value="Aldedh"/>
    <property type="match status" value="1"/>
</dbReference>
<accession>A0A8T9CE16</accession>
<evidence type="ECO:0000256" key="5">
    <source>
        <dbReference type="PROSITE-ProRule" id="PRU10007"/>
    </source>
</evidence>
<evidence type="ECO:0000256" key="1">
    <source>
        <dbReference type="ARBA" id="ARBA00009986"/>
    </source>
</evidence>
<dbReference type="InterPro" id="IPR016160">
    <property type="entry name" value="Ald_DH_CS_CYS"/>
</dbReference>
<comment type="catalytic activity">
    <reaction evidence="4">
        <text>an aldehyde + NAD(+) + H2O = a carboxylate + NADH + 2 H(+)</text>
        <dbReference type="Rhea" id="RHEA:16185"/>
        <dbReference type="ChEBI" id="CHEBI:15377"/>
        <dbReference type="ChEBI" id="CHEBI:15378"/>
        <dbReference type="ChEBI" id="CHEBI:17478"/>
        <dbReference type="ChEBI" id="CHEBI:29067"/>
        <dbReference type="ChEBI" id="CHEBI:57540"/>
        <dbReference type="ChEBI" id="CHEBI:57945"/>
        <dbReference type="EC" id="1.2.1.3"/>
    </reaction>
</comment>
<feature type="active site" evidence="5">
    <location>
        <position position="262"/>
    </location>
</feature>
<evidence type="ECO:0000313" key="9">
    <source>
        <dbReference type="Proteomes" id="UP000469558"/>
    </source>
</evidence>
<sequence length="427" mass="45648">MAPTIETKLFINNEYIYAKSKEHLTVTNPYDNSIVTDNVEVAGAEDIDLAVESAKAALKTGPWGTFTGAQRSACMLKFADLVEKNAENLAYLESISMGRPIATLLGMDIPHMANCYRYYAGWADKIEGESFKADDGVYKIVQREPLGVCTGIASWNASFLYAAWKIAPALAAGNAIAVLTFIEFIFKASEKSPLGILALGSFFVQAGFPAGVVQFVSGDWTTGALLSSHMQIAKVSITGSIAAGLKVQEQAAKSNLKDVTLELGGKSPAIVFNDADINTALGGCSAGFLFNSGQVCAAASRVYVQDDIASDFIEQLKDKFEESNKGMGANPTHKSTVLGPLVDQQQFDRVLDFIEKGKSSATLVTGGGRRGTTGCFMQPTIFLNPASESPIYREEIFGPVLVVKTFKTEEEVIELANNTTYGLAGAS</sequence>
<dbReference type="Gene3D" id="3.40.605.10">
    <property type="entry name" value="Aldehyde Dehydrogenase, Chain A, domain 1"/>
    <property type="match status" value="1"/>
</dbReference>
<evidence type="ECO:0000256" key="3">
    <source>
        <dbReference type="ARBA" id="ARBA00024226"/>
    </source>
</evidence>
<dbReference type="Gene3D" id="3.40.309.10">
    <property type="entry name" value="Aldehyde Dehydrogenase, Chain A, domain 2"/>
    <property type="match status" value="1"/>
</dbReference>
<proteinExistence type="inferred from homology"/>
<dbReference type="SUPFAM" id="SSF53720">
    <property type="entry name" value="ALDH-like"/>
    <property type="match status" value="1"/>
</dbReference>
<keyword evidence="9" id="KW-1185">Reference proteome</keyword>
<dbReference type="FunFam" id="3.40.605.10:FF:000007">
    <property type="entry name" value="NAD/NADP-dependent betaine aldehyde dehydrogenase"/>
    <property type="match status" value="1"/>
</dbReference>
<keyword evidence="2 6" id="KW-0560">Oxidoreductase</keyword>
<feature type="domain" description="Aldehyde dehydrogenase" evidence="7">
    <location>
        <begin position="19"/>
        <end position="426"/>
    </location>
</feature>
<evidence type="ECO:0000259" key="7">
    <source>
        <dbReference type="Pfam" id="PF00171"/>
    </source>
</evidence>
<dbReference type="InterPro" id="IPR016163">
    <property type="entry name" value="Ald_DH_C"/>
</dbReference>
<dbReference type="InterPro" id="IPR016161">
    <property type="entry name" value="Ald_DH/histidinol_DH"/>
</dbReference>
<dbReference type="PROSITE" id="PS00687">
    <property type="entry name" value="ALDEHYDE_DEHYDR_GLU"/>
    <property type="match status" value="1"/>
</dbReference>
<dbReference type="PROSITE" id="PS00070">
    <property type="entry name" value="ALDEHYDE_DEHYDR_CYS"/>
    <property type="match status" value="1"/>
</dbReference>
<reference evidence="8 9" key="1">
    <citation type="submission" date="2018-05" db="EMBL/GenBank/DDBJ databases">
        <title>Genome sequencing and assembly of the regulated plant pathogen Lachnellula willkommii and related sister species for the development of diagnostic species identification markers.</title>
        <authorList>
            <person name="Giroux E."/>
            <person name="Bilodeau G."/>
        </authorList>
    </citation>
    <scope>NUCLEOTIDE SEQUENCE [LARGE SCALE GENOMIC DNA]</scope>
    <source>
        <strain evidence="8 9">CBS 268.59</strain>
    </source>
</reference>
<evidence type="ECO:0000313" key="8">
    <source>
        <dbReference type="EMBL" id="TVY82777.1"/>
    </source>
</evidence>